<dbReference type="AlphaFoldDB" id="J3NIJ7"/>
<gene>
    <name evidence="3" type="primary">20341534</name>
    <name evidence="2" type="ORF">GGTG_01076</name>
</gene>
<evidence type="ECO:0000313" key="4">
    <source>
        <dbReference type="Proteomes" id="UP000006039"/>
    </source>
</evidence>
<dbReference type="Proteomes" id="UP000006039">
    <property type="component" value="Unassembled WGS sequence"/>
</dbReference>
<dbReference type="VEuPathDB" id="FungiDB:GGTG_01076"/>
<accession>J3NIJ7</accession>
<dbReference type="EnsemblFungi" id="EJT81090">
    <property type="protein sequence ID" value="EJT81090"/>
    <property type="gene ID" value="GGTG_01076"/>
</dbReference>
<reference evidence="2" key="2">
    <citation type="submission" date="2010-07" db="EMBL/GenBank/DDBJ databases">
        <authorList>
            <consortium name="The Broad Institute Genome Sequencing Platform"/>
            <consortium name="Broad Institute Genome Sequencing Center for Infectious Disease"/>
            <person name="Ma L.-J."/>
            <person name="Dead R."/>
            <person name="Young S."/>
            <person name="Zeng Q."/>
            <person name="Koehrsen M."/>
            <person name="Alvarado L."/>
            <person name="Berlin A."/>
            <person name="Chapman S.B."/>
            <person name="Chen Z."/>
            <person name="Freedman E."/>
            <person name="Gellesch M."/>
            <person name="Goldberg J."/>
            <person name="Griggs A."/>
            <person name="Gujja S."/>
            <person name="Heilman E.R."/>
            <person name="Heiman D."/>
            <person name="Hepburn T."/>
            <person name="Howarth C."/>
            <person name="Jen D."/>
            <person name="Larson L."/>
            <person name="Mehta T."/>
            <person name="Neiman D."/>
            <person name="Pearson M."/>
            <person name="Roberts A."/>
            <person name="Saif S."/>
            <person name="Shea T."/>
            <person name="Shenoy N."/>
            <person name="Sisk P."/>
            <person name="Stolte C."/>
            <person name="Sykes S."/>
            <person name="Walk T."/>
            <person name="White J."/>
            <person name="Yandava C."/>
            <person name="Haas B."/>
            <person name="Nusbaum C."/>
            <person name="Birren B."/>
        </authorList>
    </citation>
    <scope>NUCLEOTIDE SEQUENCE</scope>
    <source>
        <strain evidence="2">R3-111a-1</strain>
    </source>
</reference>
<sequence length="140" mass="15198">MYQSALLSIHTYKGFTGLSSRSPSGHGRGTDIPTLHFMSMYLGIDLEASLPRGWPSSRPSRPSRPRRDGNAGCYTPHIGPGVAAQSASPPESLTQTLKPQRRRWKHQPCPPPLTTMVVVGLPVFFRGKDWGSTGPSCTPS</sequence>
<protein>
    <submittedName>
        <fullName evidence="2 3">Uncharacterized protein</fullName>
    </submittedName>
</protein>
<proteinExistence type="predicted"/>
<dbReference type="HOGENOM" id="CLU_1835293_0_0_1"/>
<evidence type="ECO:0000313" key="3">
    <source>
        <dbReference type="EnsemblFungi" id="EJT81090"/>
    </source>
</evidence>
<reference evidence="3" key="4">
    <citation type="journal article" date="2015" name="G3 (Bethesda)">
        <title>Genome sequences of three phytopathogenic species of the Magnaporthaceae family of fungi.</title>
        <authorList>
            <person name="Okagaki L.H."/>
            <person name="Nunes C.C."/>
            <person name="Sailsbery J."/>
            <person name="Clay B."/>
            <person name="Brown D."/>
            <person name="John T."/>
            <person name="Oh Y."/>
            <person name="Young N."/>
            <person name="Fitzgerald M."/>
            <person name="Haas B.J."/>
            <person name="Zeng Q."/>
            <person name="Young S."/>
            <person name="Adiconis X."/>
            <person name="Fan L."/>
            <person name="Levin J.Z."/>
            <person name="Mitchell T.K."/>
            <person name="Okubara P.A."/>
            <person name="Farman M.L."/>
            <person name="Kohn L.M."/>
            <person name="Birren B."/>
            <person name="Ma L.-J."/>
            <person name="Dean R.A."/>
        </authorList>
    </citation>
    <scope>NUCLEOTIDE SEQUENCE</scope>
    <source>
        <strain evidence="3">R3-111a-1</strain>
    </source>
</reference>
<feature type="compositionally biased region" description="Polar residues" evidence="1">
    <location>
        <begin position="85"/>
        <end position="98"/>
    </location>
</feature>
<dbReference type="RefSeq" id="XP_009217099.1">
    <property type="nucleotide sequence ID" value="XM_009218835.1"/>
</dbReference>
<evidence type="ECO:0000256" key="1">
    <source>
        <dbReference type="SAM" id="MobiDB-lite"/>
    </source>
</evidence>
<reference evidence="4" key="1">
    <citation type="submission" date="2010-07" db="EMBL/GenBank/DDBJ databases">
        <title>The genome sequence of Gaeumannomyces graminis var. tritici strain R3-111a-1.</title>
        <authorList>
            <consortium name="The Broad Institute Genome Sequencing Platform"/>
            <person name="Ma L.-J."/>
            <person name="Dead R."/>
            <person name="Young S."/>
            <person name="Zeng Q."/>
            <person name="Koehrsen M."/>
            <person name="Alvarado L."/>
            <person name="Berlin A."/>
            <person name="Chapman S.B."/>
            <person name="Chen Z."/>
            <person name="Freedman E."/>
            <person name="Gellesch M."/>
            <person name="Goldberg J."/>
            <person name="Griggs A."/>
            <person name="Gujja S."/>
            <person name="Heilman E.R."/>
            <person name="Heiman D."/>
            <person name="Hepburn T."/>
            <person name="Howarth C."/>
            <person name="Jen D."/>
            <person name="Larson L."/>
            <person name="Mehta T."/>
            <person name="Neiman D."/>
            <person name="Pearson M."/>
            <person name="Roberts A."/>
            <person name="Saif S."/>
            <person name="Shea T."/>
            <person name="Shenoy N."/>
            <person name="Sisk P."/>
            <person name="Stolte C."/>
            <person name="Sykes S."/>
            <person name="Walk T."/>
            <person name="White J."/>
            <person name="Yandava C."/>
            <person name="Haas B."/>
            <person name="Nusbaum C."/>
            <person name="Birren B."/>
        </authorList>
    </citation>
    <scope>NUCLEOTIDE SEQUENCE [LARGE SCALE GENOMIC DNA]</scope>
    <source>
        <strain evidence="4">R3-111a-1</strain>
    </source>
</reference>
<keyword evidence="4" id="KW-1185">Reference proteome</keyword>
<organism evidence="2">
    <name type="scientific">Gaeumannomyces tritici (strain R3-111a-1)</name>
    <name type="common">Wheat and barley take-all root rot fungus</name>
    <name type="synonym">Gaeumannomyces graminis var. tritici</name>
    <dbReference type="NCBI Taxonomy" id="644352"/>
    <lineage>
        <taxon>Eukaryota</taxon>
        <taxon>Fungi</taxon>
        <taxon>Dikarya</taxon>
        <taxon>Ascomycota</taxon>
        <taxon>Pezizomycotina</taxon>
        <taxon>Sordariomycetes</taxon>
        <taxon>Sordariomycetidae</taxon>
        <taxon>Magnaporthales</taxon>
        <taxon>Magnaporthaceae</taxon>
        <taxon>Gaeumannomyces</taxon>
    </lineage>
</organism>
<reference evidence="3" key="5">
    <citation type="submission" date="2018-04" db="UniProtKB">
        <authorList>
            <consortium name="EnsemblFungi"/>
        </authorList>
    </citation>
    <scope>IDENTIFICATION</scope>
    <source>
        <strain evidence="3">R3-111a-1</strain>
    </source>
</reference>
<feature type="region of interest" description="Disordered" evidence="1">
    <location>
        <begin position="49"/>
        <end position="111"/>
    </location>
</feature>
<dbReference type="EMBL" id="GL385395">
    <property type="protein sequence ID" value="EJT81090.1"/>
    <property type="molecule type" value="Genomic_DNA"/>
</dbReference>
<reference evidence="2" key="3">
    <citation type="submission" date="2010-09" db="EMBL/GenBank/DDBJ databases">
        <title>Annotation of Gaeumannomyces graminis var. tritici R3-111a-1.</title>
        <authorList>
            <consortium name="The Broad Institute Genome Sequencing Platform"/>
            <person name="Ma L.-J."/>
            <person name="Dead R."/>
            <person name="Young S.K."/>
            <person name="Zeng Q."/>
            <person name="Gargeya S."/>
            <person name="Fitzgerald M."/>
            <person name="Haas B."/>
            <person name="Abouelleil A."/>
            <person name="Alvarado L."/>
            <person name="Arachchi H.M."/>
            <person name="Berlin A."/>
            <person name="Brown A."/>
            <person name="Chapman S.B."/>
            <person name="Chen Z."/>
            <person name="Dunbar C."/>
            <person name="Freedman E."/>
            <person name="Gearin G."/>
            <person name="Gellesch M."/>
            <person name="Goldberg J."/>
            <person name="Griggs A."/>
            <person name="Gujja S."/>
            <person name="Heiman D."/>
            <person name="Howarth C."/>
            <person name="Larson L."/>
            <person name="Lui A."/>
            <person name="MacDonald P.J.P."/>
            <person name="Mehta T."/>
            <person name="Montmayeur A."/>
            <person name="Murphy C."/>
            <person name="Neiman D."/>
            <person name="Pearson M."/>
            <person name="Priest M."/>
            <person name="Roberts A."/>
            <person name="Saif S."/>
            <person name="Shea T."/>
            <person name="Shenoy N."/>
            <person name="Sisk P."/>
            <person name="Stolte C."/>
            <person name="Sykes S."/>
            <person name="Yandava C."/>
            <person name="Wortman J."/>
            <person name="Nusbaum C."/>
            <person name="Birren B."/>
        </authorList>
    </citation>
    <scope>NUCLEOTIDE SEQUENCE</scope>
    <source>
        <strain evidence="2">R3-111a-1</strain>
    </source>
</reference>
<evidence type="ECO:0000313" key="2">
    <source>
        <dbReference type="EMBL" id="EJT81090.1"/>
    </source>
</evidence>
<name>J3NIJ7_GAET3</name>
<dbReference type="GeneID" id="20341534"/>